<evidence type="ECO:0000313" key="4">
    <source>
        <dbReference type="Proteomes" id="UP000178771"/>
    </source>
</evidence>
<protein>
    <submittedName>
        <fullName evidence="3">Uncharacterized protein</fullName>
    </submittedName>
</protein>
<accession>A0A1F4V255</accession>
<dbReference type="AlphaFoldDB" id="A0A1F4V255"/>
<proteinExistence type="predicted"/>
<dbReference type="STRING" id="1802624.A2982_04290"/>
<keyword evidence="2" id="KW-0812">Transmembrane</keyword>
<evidence type="ECO:0000313" key="3">
    <source>
        <dbReference type="EMBL" id="OGC51296.1"/>
    </source>
</evidence>
<gene>
    <name evidence="3" type="ORF">A2982_04290</name>
</gene>
<evidence type="ECO:0000256" key="1">
    <source>
        <dbReference type="SAM" id="MobiDB-lite"/>
    </source>
</evidence>
<name>A0A1F4V255_UNCKA</name>
<keyword evidence="2" id="KW-1133">Transmembrane helix</keyword>
<reference evidence="3 4" key="1">
    <citation type="journal article" date="2016" name="Nat. Commun.">
        <title>Thousands of microbial genomes shed light on interconnected biogeochemical processes in an aquifer system.</title>
        <authorList>
            <person name="Anantharaman K."/>
            <person name="Brown C.T."/>
            <person name="Hug L.A."/>
            <person name="Sharon I."/>
            <person name="Castelle C.J."/>
            <person name="Probst A.J."/>
            <person name="Thomas B.C."/>
            <person name="Singh A."/>
            <person name="Wilkins M.J."/>
            <person name="Karaoz U."/>
            <person name="Brodie E.L."/>
            <person name="Williams K.H."/>
            <person name="Hubbard S.S."/>
            <person name="Banfield J.F."/>
        </authorList>
    </citation>
    <scope>NUCLEOTIDE SEQUENCE [LARGE SCALE GENOMIC DNA]</scope>
</reference>
<feature type="region of interest" description="Disordered" evidence="1">
    <location>
        <begin position="1"/>
        <end position="21"/>
    </location>
</feature>
<organism evidence="3 4">
    <name type="scientific">candidate division WWE3 bacterium RIFCSPLOWO2_01_FULL_39_13</name>
    <dbReference type="NCBI Taxonomy" id="1802624"/>
    <lineage>
        <taxon>Bacteria</taxon>
        <taxon>Katanobacteria</taxon>
    </lineage>
</organism>
<dbReference type="EMBL" id="MEVH01000026">
    <property type="protein sequence ID" value="OGC51296.1"/>
    <property type="molecule type" value="Genomic_DNA"/>
</dbReference>
<comment type="caution">
    <text evidence="3">The sequence shown here is derived from an EMBL/GenBank/DDBJ whole genome shotgun (WGS) entry which is preliminary data.</text>
</comment>
<sequence>MGEDNHTKVISSKVSGVDTESSKELEDLAKAGGFKWAAVLAPVLFVVLLILSAIVFGIDNLLQFIGIN</sequence>
<evidence type="ECO:0000256" key="2">
    <source>
        <dbReference type="SAM" id="Phobius"/>
    </source>
</evidence>
<feature type="transmembrane region" description="Helical" evidence="2">
    <location>
        <begin position="36"/>
        <end position="58"/>
    </location>
</feature>
<keyword evidence="2" id="KW-0472">Membrane</keyword>
<dbReference type="Proteomes" id="UP000178771">
    <property type="component" value="Unassembled WGS sequence"/>
</dbReference>